<dbReference type="Pfam" id="PF00665">
    <property type="entry name" value="rve"/>
    <property type="match status" value="1"/>
</dbReference>
<dbReference type="InterPro" id="IPR000477">
    <property type="entry name" value="RT_dom"/>
</dbReference>
<dbReference type="GO" id="GO:0004190">
    <property type="term" value="F:aspartic-type endopeptidase activity"/>
    <property type="evidence" value="ECO:0007669"/>
    <property type="project" value="InterPro"/>
</dbReference>
<keyword evidence="13" id="KW-1185">Reference proteome</keyword>
<name>A0A6G0XZH5_APHCR</name>
<dbReference type="Proteomes" id="UP000478052">
    <property type="component" value="Unassembled WGS sequence"/>
</dbReference>
<proteinExistence type="predicted"/>
<feature type="region of interest" description="Disordered" evidence="9">
    <location>
        <begin position="449"/>
        <end position="488"/>
    </location>
</feature>
<dbReference type="InterPro" id="IPR012337">
    <property type="entry name" value="RNaseH-like_sf"/>
</dbReference>
<dbReference type="GO" id="GO:0006508">
    <property type="term" value="P:proteolysis"/>
    <property type="evidence" value="ECO:0007669"/>
    <property type="project" value="InterPro"/>
</dbReference>
<dbReference type="PANTHER" id="PTHR37984:SF5">
    <property type="entry name" value="PROTEIN NYNRIN-LIKE"/>
    <property type="match status" value="1"/>
</dbReference>
<sequence>MGNNNNNNERINDNNDGIGIVNVMVVSTFKVSVPGNVILAPPERYDPSQPYHINLPPSDFDLTMSEGDDGDQFGKSALSQINATQVVDEHEYFQRMFDQVQAQNEAIRNQSEESNRKFDLIHNSIERTCKALNEKLEQNRNREEINDRFDRHQSILNKLDSKLDKNIEELRADLGFASGQCQSEQQKVRTECKQYTNQQISNYQHETKEDLSSLTERVCLIEGQAARLAAVENVIKKMQTHETTSSIPRMSTFDPTPIIHNTNTGQRPKIRNVFSSTLVHNASVPITTTSAMNDINNSAYRFDVPSTITSQEFSRIPQSYNFNQSFGNRTEKIKDIVPEFNGNIDPVHPEEFLEKLNTYFQNQVFTDPAKINAACNRLVDTSSLQEHTIDWVNKVRYLQPPIPDTEKIERLLSHYPRSISNTIRNLRLRTVDELINEISYYEYTLKPSNNNQNNQIANNGVVNRDGNEGNNTNNSFPDNSNTNDNSLYHGKRERTDFVRTEVMSPLIVNSPQTINILSHPLTENQLQPEKPSFTPKMYIKIFNHEYSVLLDTGASVSAMSDNFFKFLQTKFPKQCLPIFPITGITVSTALIGKNKKIHTQTFLEIDVHNVKSNAIFLIIPSLSTQLILGNDWLTDNKIIINYNNKIISSPLWNDNSDVINESDNVDIHFDPIINHISFNDEYNYVDNETSLSYPLEYKGDTSCILSINHQHVVNDNQTTSSTLKTDEHLQLGQLLADYREIFQDRPGRHNCFSYQFKVIDHKPFRLKPYPVPFSRRPAVQHELNRMLDWGVIERSEAAYNNPILSVQKPDGSIRICLDARKLNTVIEPTRDSSPPIDDILAKFHDTRYFTTLDFSSGYWQIPLDPDVRKYTSFLYDGRTYQFCVVPFGLNVSNAAFGKGLEMALSPMAPEYISSVLPKDIHIYVDDILIASKTFNEHIQNIQWVFDKISNANLTLKYNKCHFAKPKIKFLGHYISKGGFSMDPENARAISDFPEPRNRKDLQSFIGFCNFYRKFSQNHSTLLGPLARLLKQGVPWDFGQYERTTFQEIKNVFSKQVSLTHPDFNKPFCIQTDASTLGLGAELFQVDHNHVRHTISFASRTLIAAEKNYTISELELLGILFACQKFRIYILGYPIELYTDHQALIFLFTCKLRNARLSRWTLILQEYNLKIRHCPGKENPVDTLSRHPVGRDDVTENKKPVILSMIIPPTLPSSITQVLYRMSNEQKQDNKLLKIRNNLNNNDCLSKQLSKYYILHNDILFIRRSDHRDAPWSIYTPKHLEKTLIIAFHEYYGHPGSVKTAHALRKHLYFGRFFRTVREVVRACDICQRSKIINYNPEGEMVSVLANNKLDRVLVDIYGPLPTGHYRYTYIFVVLDNFTRFVKLFPLCKATAKACVTKILNEYIPRYGRPKTIISDHGKQFTSKLWQQSLRKADVQPYMTSVYHPQSNPAERVMREIGRLFRTYCYNKHQSWTKYVGYVEWVLNNVRHESTHYTPSEIFLGITEKDPLTNIIDFPPSSVKSSIDRITIAREVQFTNAEKRREAHKRRVHPIIYKIGDNVLVKTHRLSSAIDKHISKFFLLYEGPFEISEIRSRNAYVVVHPESRSIRGTFNCIHLKKYYSPQVE</sequence>
<evidence type="ECO:0000256" key="9">
    <source>
        <dbReference type="SAM" id="MobiDB-lite"/>
    </source>
</evidence>
<dbReference type="PROSITE" id="PS50878">
    <property type="entry name" value="RT_POL"/>
    <property type="match status" value="1"/>
</dbReference>
<dbReference type="GO" id="GO:0015074">
    <property type="term" value="P:DNA integration"/>
    <property type="evidence" value="ECO:0007669"/>
    <property type="project" value="InterPro"/>
</dbReference>
<dbReference type="EC" id="2.7.7.49" evidence="1"/>
<dbReference type="InterPro" id="IPR001584">
    <property type="entry name" value="Integrase_cat-core"/>
</dbReference>
<dbReference type="GO" id="GO:0003676">
    <property type="term" value="F:nucleic acid binding"/>
    <property type="evidence" value="ECO:0007669"/>
    <property type="project" value="InterPro"/>
</dbReference>
<keyword evidence="3" id="KW-0548">Nucleotidyltransferase</keyword>
<dbReference type="Pfam" id="PF08284">
    <property type="entry name" value="RVP_2"/>
    <property type="match status" value="1"/>
</dbReference>
<feature type="domain" description="Integrase catalytic" evidence="11">
    <location>
        <begin position="1332"/>
        <end position="1502"/>
    </location>
</feature>
<dbReference type="CDD" id="cd09274">
    <property type="entry name" value="RNase_HI_RT_Ty3"/>
    <property type="match status" value="1"/>
</dbReference>
<keyword evidence="2" id="KW-0808">Transferase</keyword>
<dbReference type="PANTHER" id="PTHR37984">
    <property type="entry name" value="PROTEIN CBG26694"/>
    <property type="match status" value="1"/>
</dbReference>
<evidence type="ECO:0000259" key="10">
    <source>
        <dbReference type="PROSITE" id="PS50878"/>
    </source>
</evidence>
<keyword evidence="4" id="KW-0540">Nuclease</keyword>
<keyword evidence="6" id="KW-0378">Hydrolase</keyword>
<dbReference type="PROSITE" id="PS00141">
    <property type="entry name" value="ASP_PROTEASE"/>
    <property type="match status" value="1"/>
</dbReference>
<organism evidence="12 13">
    <name type="scientific">Aphis craccivora</name>
    <name type="common">Cowpea aphid</name>
    <dbReference type="NCBI Taxonomy" id="307492"/>
    <lineage>
        <taxon>Eukaryota</taxon>
        <taxon>Metazoa</taxon>
        <taxon>Ecdysozoa</taxon>
        <taxon>Arthropoda</taxon>
        <taxon>Hexapoda</taxon>
        <taxon>Insecta</taxon>
        <taxon>Pterygota</taxon>
        <taxon>Neoptera</taxon>
        <taxon>Paraneoptera</taxon>
        <taxon>Hemiptera</taxon>
        <taxon>Sternorrhyncha</taxon>
        <taxon>Aphidomorpha</taxon>
        <taxon>Aphidoidea</taxon>
        <taxon>Aphididae</taxon>
        <taxon>Aphidini</taxon>
        <taxon>Aphis</taxon>
        <taxon>Aphis</taxon>
    </lineage>
</organism>
<evidence type="ECO:0000256" key="8">
    <source>
        <dbReference type="SAM" id="Coils"/>
    </source>
</evidence>
<gene>
    <name evidence="12" type="ORF">FWK35_00031460</name>
</gene>
<feature type="domain" description="Reverse transcriptase" evidence="10">
    <location>
        <begin position="787"/>
        <end position="974"/>
    </location>
</feature>
<keyword evidence="5" id="KW-0255">Endonuclease</keyword>
<evidence type="ECO:0000256" key="4">
    <source>
        <dbReference type="ARBA" id="ARBA00022722"/>
    </source>
</evidence>
<protein>
    <recommendedName>
        <fullName evidence="1">RNA-directed DNA polymerase</fullName>
        <ecNumber evidence="1">2.7.7.49</ecNumber>
    </recommendedName>
</protein>
<evidence type="ECO:0000256" key="1">
    <source>
        <dbReference type="ARBA" id="ARBA00012493"/>
    </source>
</evidence>
<dbReference type="EMBL" id="VUJU01007306">
    <property type="protein sequence ID" value="KAF0746164.1"/>
    <property type="molecule type" value="Genomic_DNA"/>
</dbReference>
<dbReference type="InterPro" id="IPR041373">
    <property type="entry name" value="RT_RNaseH"/>
</dbReference>
<keyword evidence="8" id="KW-0175">Coiled coil</keyword>
<evidence type="ECO:0000256" key="3">
    <source>
        <dbReference type="ARBA" id="ARBA00022695"/>
    </source>
</evidence>
<keyword evidence="7" id="KW-0695">RNA-directed DNA polymerase</keyword>
<dbReference type="SUPFAM" id="SSF50630">
    <property type="entry name" value="Acid proteases"/>
    <property type="match status" value="1"/>
</dbReference>
<dbReference type="CDD" id="cd00303">
    <property type="entry name" value="retropepsin_like"/>
    <property type="match status" value="1"/>
</dbReference>
<accession>A0A6G0XZH5</accession>
<feature type="compositionally biased region" description="Low complexity" evidence="9">
    <location>
        <begin position="449"/>
        <end position="486"/>
    </location>
</feature>
<dbReference type="PROSITE" id="PS50994">
    <property type="entry name" value="INTEGRASE"/>
    <property type="match status" value="1"/>
</dbReference>
<comment type="caution">
    <text evidence="12">The sequence shown here is derived from an EMBL/GenBank/DDBJ whole genome shotgun (WGS) entry which is preliminary data.</text>
</comment>
<dbReference type="FunFam" id="3.30.70.270:FF:000020">
    <property type="entry name" value="Transposon Tf2-6 polyprotein-like Protein"/>
    <property type="match status" value="1"/>
</dbReference>
<dbReference type="Pfam" id="PF17921">
    <property type="entry name" value="Integrase_H2C2"/>
    <property type="match status" value="1"/>
</dbReference>
<dbReference type="SUPFAM" id="SSF56672">
    <property type="entry name" value="DNA/RNA polymerases"/>
    <property type="match status" value="1"/>
</dbReference>
<dbReference type="OrthoDB" id="6628445at2759"/>
<feature type="non-terminal residue" evidence="12">
    <location>
        <position position="1623"/>
    </location>
</feature>
<dbReference type="Gene3D" id="2.40.70.10">
    <property type="entry name" value="Acid Proteases"/>
    <property type="match status" value="1"/>
</dbReference>
<dbReference type="GO" id="GO:0042575">
    <property type="term" value="C:DNA polymerase complex"/>
    <property type="evidence" value="ECO:0007669"/>
    <property type="project" value="UniProtKB-ARBA"/>
</dbReference>
<dbReference type="InterPro" id="IPR041588">
    <property type="entry name" value="Integrase_H2C2"/>
</dbReference>
<evidence type="ECO:0000256" key="7">
    <source>
        <dbReference type="ARBA" id="ARBA00022918"/>
    </source>
</evidence>
<dbReference type="Gene3D" id="3.10.10.10">
    <property type="entry name" value="HIV Type 1 Reverse Transcriptase, subunit A, domain 1"/>
    <property type="match status" value="1"/>
</dbReference>
<evidence type="ECO:0000313" key="13">
    <source>
        <dbReference type="Proteomes" id="UP000478052"/>
    </source>
</evidence>
<dbReference type="InterPro" id="IPR001969">
    <property type="entry name" value="Aspartic_peptidase_AS"/>
</dbReference>
<dbReference type="CDD" id="cd01647">
    <property type="entry name" value="RT_LTR"/>
    <property type="match status" value="1"/>
</dbReference>
<evidence type="ECO:0000313" key="12">
    <source>
        <dbReference type="EMBL" id="KAF0746164.1"/>
    </source>
</evidence>
<evidence type="ECO:0000256" key="2">
    <source>
        <dbReference type="ARBA" id="ARBA00022679"/>
    </source>
</evidence>
<dbReference type="InterPro" id="IPR036397">
    <property type="entry name" value="RNaseH_sf"/>
</dbReference>
<dbReference type="Pfam" id="PF17917">
    <property type="entry name" value="RT_RNaseH"/>
    <property type="match status" value="1"/>
</dbReference>
<evidence type="ECO:0000259" key="11">
    <source>
        <dbReference type="PROSITE" id="PS50994"/>
    </source>
</evidence>
<feature type="coiled-coil region" evidence="8">
    <location>
        <begin position="97"/>
        <end position="142"/>
    </location>
</feature>
<reference evidence="12 13" key="1">
    <citation type="submission" date="2019-08" db="EMBL/GenBank/DDBJ databases">
        <title>Whole genome of Aphis craccivora.</title>
        <authorList>
            <person name="Voronova N.V."/>
            <person name="Shulinski R.S."/>
            <person name="Bandarenka Y.V."/>
            <person name="Zhorov D.G."/>
            <person name="Warner D."/>
        </authorList>
    </citation>
    <scope>NUCLEOTIDE SEQUENCE [LARGE SCALE GENOMIC DNA]</scope>
    <source>
        <strain evidence="12">180601</strain>
        <tissue evidence="12">Whole Body</tissue>
    </source>
</reference>
<dbReference type="SUPFAM" id="SSF53098">
    <property type="entry name" value="Ribonuclease H-like"/>
    <property type="match status" value="1"/>
</dbReference>
<dbReference type="InterPro" id="IPR043128">
    <property type="entry name" value="Rev_trsase/Diguanyl_cyclase"/>
</dbReference>
<dbReference type="InterPro" id="IPR043502">
    <property type="entry name" value="DNA/RNA_pol_sf"/>
</dbReference>
<dbReference type="Gene3D" id="3.30.70.270">
    <property type="match status" value="2"/>
</dbReference>
<dbReference type="Pfam" id="PF00078">
    <property type="entry name" value="RVT_1"/>
    <property type="match status" value="1"/>
</dbReference>
<dbReference type="GO" id="GO:0004519">
    <property type="term" value="F:endonuclease activity"/>
    <property type="evidence" value="ECO:0007669"/>
    <property type="project" value="UniProtKB-KW"/>
</dbReference>
<evidence type="ECO:0000256" key="5">
    <source>
        <dbReference type="ARBA" id="ARBA00022759"/>
    </source>
</evidence>
<dbReference type="Gene3D" id="1.10.340.70">
    <property type="match status" value="1"/>
</dbReference>
<evidence type="ECO:0000256" key="6">
    <source>
        <dbReference type="ARBA" id="ARBA00022801"/>
    </source>
</evidence>
<dbReference type="Gene3D" id="3.30.420.10">
    <property type="entry name" value="Ribonuclease H-like superfamily/Ribonuclease H"/>
    <property type="match status" value="1"/>
</dbReference>
<dbReference type="InterPro" id="IPR021109">
    <property type="entry name" value="Peptidase_aspartic_dom_sf"/>
</dbReference>
<dbReference type="InterPro" id="IPR050951">
    <property type="entry name" value="Retrovirus_Pol_polyprotein"/>
</dbReference>
<dbReference type="GO" id="GO:0003964">
    <property type="term" value="F:RNA-directed DNA polymerase activity"/>
    <property type="evidence" value="ECO:0007669"/>
    <property type="project" value="UniProtKB-KW"/>
</dbReference>